<dbReference type="PROSITE" id="PS51462">
    <property type="entry name" value="NUDIX"/>
    <property type="match status" value="1"/>
</dbReference>
<dbReference type="eggNOG" id="COG0494">
    <property type="taxonomic scope" value="Bacteria"/>
</dbReference>
<protein>
    <submittedName>
        <fullName evidence="4">NUDIX hydrolase</fullName>
    </submittedName>
</protein>
<gene>
    <name evidence="4" type="ORF">ATO8_19639</name>
</gene>
<dbReference type="InterPro" id="IPR000086">
    <property type="entry name" value="NUDIX_hydrolase_dom"/>
</dbReference>
<reference evidence="4 5" key="1">
    <citation type="journal article" date="2014" name="Antonie Van Leeuwenhoek">
        <title>Roseivivax atlanticus sp. nov., isolated from surface seawater of the Atlantic Ocean.</title>
        <authorList>
            <person name="Li G."/>
            <person name="Lai Q."/>
            <person name="Liu X."/>
            <person name="Sun F."/>
            <person name="Shao Z."/>
        </authorList>
    </citation>
    <scope>NUCLEOTIDE SEQUENCE [LARGE SCALE GENOMIC DNA]</scope>
    <source>
        <strain evidence="4 5">22II-s10s</strain>
    </source>
</reference>
<dbReference type="STRING" id="1379903.ATO8_19639"/>
<dbReference type="Proteomes" id="UP000019063">
    <property type="component" value="Unassembled WGS sequence"/>
</dbReference>
<evidence type="ECO:0000259" key="3">
    <source>
        <dbReference type="PROSITE" id="PS51462"/>
    </source>
</evidence>
<dbReference type="EMBL" id="AQQW01000020">
    <property type="protein sequence ID" value="ETW10922.1"/>
    <property type="molecule type" value="Genomic_DNA"/>
</dbReference>
<dbReference type="AlphaFoldDB" id="W4HDT5"/>
<dbReference type="Pfam" id="PF00293">
    <property type="entry name" value="NUDIX"/>
    <property type="match status" value="1"/>
</dbReference>
<feature type="domain" description="Nudix hydrolase" evidence="3">
    <location>
        <begin position="6"/>
        <end position="135"/>
    </location>
</feature>
<dbReference type="RefSeq" id="WP_043847074.1">
    <property type="nucleotide sequence ID" value="NZ_AQQW01000020.1"/>
</dbReference>
<dbReference type="InterPro" id="IPR015797">
    <property type="entry name" value="NUDIX_hydrolase-like_dom_sf"/>
</dbReference>
<dbReference type="Gene3D" id="3.90.79.10">
    <property type="entry name" value="Nucleoside Triphosphate Pyrophosphohydrolase"/>
    <property type="match status" value="1"/>
</dbReference>
<dbReference type="InterPro" id="IPR020084">
    <property type="entry name" value="NUDIX_hydrolase_CS"/>
</dbReference>
<dbReference type="GO" id="GO:0016787">
    <property type="term" value="F:hydrolase activity"/>
    <property type="evidence" value="ECO:0007669"/>
    <property type="project" value="UniProtKB-KW"/>
</dbReference>
<evidence type="ECO:0000256" key="2">
    <source>
        <dbReference type="ARBA" id="ARBA00022801"/>
    </source>
</evidence>
<accession>W4HDT5</accession>
<name>W4HDT5_9RHOB</name>
<dbReference type="PROSITE" id="PS00893">
    <property type="entry name" value="NUDIX_BOX"/>
    <property type="match status" value="1"/>
</dbReference>
<comment type="caution">
    <text evidence="4">The sequence shown here is derived from an EMBL/GenBank/DDBJ whole genome shotgun (WGS) entry which is preliminary data.</text>
</comment>
<organism evidence="4 5">
    <name type="scientific">Roseivivax marinus</name>
    <dbReference type="NCBI Taxonomy" id="1379903"/>
    <lineage>
        <taxon>Bacteria</taxon>
        <taxon>Pseudomonadati</taxon>
        <taxon>Pseudomonadota</taxon>
        <taxon>Alphaproteobacteria</taxon>
        <taxon>Rhodobacterales</taxon>
        <taxon>Roseobacteraceae</taxon>
        <taxon>Roseivivax</taxon>
    </lineage>
</organism>
<evidence type="ECO:0000313" key="4">
    <source>
        <dbReference type="EMBL" id="ETW10922.1"/>
    </source>
</evidence>
<evidence type="ECO:0000313" key="5">
    <source>
        <dbReference type="Proteomes" id="UP000019063"/>
    </source>
</evidence>
<dbReference type="SUPFAM" id="SSF55811">
    <property type="entry name" value="Nudix"/>
    <property type="match status" value="1"/>
</dbReference>
<evidence type="ECO:0000256" key="1">
    <source>
        <dbReference type="ARBA" id="ARBA00001946"/>
    </source>
</evidence>
<comment type="cofactor">
    <cofactor evidence="1">
        <name>Mg(2+)</name>
        <dbReference type="ChEBI" id="CHEBI:18420"/>
    </cofactor>
</comment>
<proteinExistence type="predicted"/>
<keyword evidence="5" id="KW-1185">Reference proteome</keyword>
<sequence length="140" mass="15311">MPDTERPFLGAKLLLHIGGRLLLIRRDVIGGLIHPGALDLPGGGREGNESAEACVLRETHEEVGLALTAGDLSWRAWYDWPDGATCYFAAHLGSEMRGAVRLGSEGTGWQLIRPEAVPHRGDVVPRFRDVVRAYLAEGRF</sequence>
<keyword evidence="2 4" id="KW-0378">Hydrolase</keyword>